<protein>
    <recommendedName>
        <fullName evidence="3">TolB-like 6-blade propeller-like</fullName>
    </recommendedName>
</protein>
<dbReference type="AlphaFoldDB" id="A0A1G7BG65"/>
<keyword evidence="2" id="KW-1185">Reference proteome</keyword>
<reference evidence="1 2" key="1">
    <citation type="submission" date="2016-10" db="EMBL/GenBank/DDBJ databases">
        <authorList>
            <person name="de Groot N.N."/>
        </authorList>
    </citation>
    <scope>NUCLEOTIDE SEQUENCE [LARGE SCALE GENOMIC DNA]</scope>
    <source>
        <strain evidence="1 2">DSM 23421</strain>
    </source>
</reference>
<proteinExistence type="predicted"/>
<dbReference type="EMBL" id="FNAO01000004">
    <property type="protein sequence ID" value="SDE25750.1"/>
    <property type="molecule type" value="Genomic_DNA"/>
</dbReference>
<accession>A0A1G7BG65</accession>
<dbReference type="RefSeq" id="WP_091867626.1">
    <property type="nucleotide sequence ID" value="NZ_FNAO01000004.1"/>
</dbReference>
<dbReference type="Proteomes" id="UP000199109">
    <property type="component" value="Unassembled WGS sequence"/>
</dbReference>
<organism evidence="1 2">
    <name type="scientific">Pricia antarctica</name>
    <dbReference type="NCBI Taxonomy" id="641691"/>
    <lineage>
        <taxon>Bacteria</taxon>
        <taxon>Pseudomonadati</taxon>
        <taxon>Bacteroidota</taxon>
        <taxon>Flavobacteriia</taxon>
        <taxon>Flavobacteriales</taxon>
        <taxon>Flavobacteriaceae</taxon>
        <taxon>Pricia</taxon>
    </lineage>
</organism>
<sequence length="378" mass="41732">MKTYTLVYAFMAFSIFGCSKSDTDTVDDGKIEPSVEADYTLLVNTKGMLTGKLLNGDAETLSVNDAESGFIAIAEPQLISEEGKVLTMYHKKSNCGGSITVHDFNDATSKSFDVFADLGTCTLTPKAIVKGDPMVYIAYEKEVSTETNEFWVRAIDISGTEITFEDIALKYTPEGLAFSNDRLFILGLDEEINDEHKLTVLDANTNIEVFEDNLGFDARSIFKNPEGNIIIGYDELHSTYNSATLAFTYTNYPSGKAPNFLNSEFKHFDSSGKMYYAMLAGTLSAYSLVPAIYDFDKNLTVLYAYENFLTAAQLNFEFEIENTTVVHYDEANNLLLIGYKKSGAGNKGGLLRIKANPQPKFAGNIDLEGAPYAIYITN</sequence>
<evidence type="ECO:0000313" key="2">
    <source>
        <dbReference type="Proteomes" id="UP000199109"/>
    </source>
</evidence>
<evidence type="ECO:0000313" key="1">
    <source>
        <dbReference type="EMBL" id="SDE25750.1"/>
    </source>
</evidence>
<dbReference type="OrthoDB" id="1412258at2"/>
<dbReference type="PROSITE" id="PS51257">
    <property type="entry name" value="PROKAR_LIPOPROTEIN"/>
    <property type="match status" value="1"/>
</dbReference>
<gene>
    <name evidence="1" type="ORF">SAMN05421636_104133</name>
</gene>
<name>A0A1G7BG65_9FLAO</name>
<evidence type="ECO:0008006" key="3">
    <source>
        <dbReference type="Google" id="ProtNLM"/>
    </source>
</evidence>
<dbReference type="SUPFAM" id="SSF63829">
    <property type="entry name" value="Calcium-dependent phosphotriesterase"/>
    <property type="match status" value="1"/>
</dbReference>